<evidence type="ECO:0000313" key="2">
    <source>
        <dbReference type="EMBL" id="GAI72613.1"/>
    </source>
</evidence>
<accession>X1QWH1</accession>
<dbReference type="EMBL" id="BARW01001261">
    <property type="protein sequence ID" value="GAI72613.1"/>
    <property type="molecule type" value="Genomic_DNA"/>
</dbReference>
<dbReference type="AlphaFoldDB" id="X1QWH1"/>
<gene>
    <name evidence="2" type="ORF">S12H4_04197</name>
</gene>
<proteinExistence type="predicted"/>
<feature type="region of interest" description="Disordered" evidence="1">
    <location>
        <begin position="46"/>
        <end position="71"/>
    </location>
</feature>
<protein>
    <submittedName>
        <fullName evidence="2">Uncharacterized protein</fullName>
    </submittedName>
</protein>
<sequence>MSNKNPATKIINYPAKFKPLLDREFDEKGFFSYSELMGHILAAHYGTNPKSSENNGGEDQDTIIQGRKLNV</sequence>
<name>X1QWH1_9ZZZZ</name>
<comment type="caution">
    <text evidence="2">The sequence shown here is derived from an EMBL/GenBank/DDBJ whole genome shotgun (WGS) entry which is preliminary data.</text>
</comment>
<reference evidence="2" key="1">
    <citation type="journal article" date="2014" name="Front. Microbiol.">
        <title>High frequency of phylogenetically diverse reductive dehalogenase-homologous genes in deep subseafloor sedimentary metagenomes.</title>
        <authorList>
            <person name="Kawai M."/>
            <person name="Futagami T."/>
            <person name="Toyoda A."/>
            <person name="Takaki Y."/>
            <person name="Nishi S."/>
            <person name="Hori S."/>
            <person name="Arai W."/>
            <person name="Tsubouchi T."/>
            <person name="Morono Y."/>
            <person name="Uchiyama I."/>
            <person name="Ito T."/>
            <person name="Fujiyama A."/>
            <person name="Inagaki F."/>
            <person name="Takami H."/>
        </authorList>
    </citation>
    <scope>NUCLEOTIDE SEQUENCE</scope>
    <source>
        <strain evidence="2">Expedition CK06-06</strain>
    </source>
</reference>
<organism evidence="2">
    <name type="scientific">marine sediment metagenome</name>
    <dbReference type="NCBI Taxonomy" id="412755"/>
    <lineage>
        <taxon>unclassified sequences</taxon>
        <taxon>metagenomes</taxon>
        <taxon>ecological metagenomes</taxon>
    </lineage>
</organism>
<evidence type="ECO:0000256" key="1">
    <source>
        <dbReference type="SAM" id="MobiDB-lite"/>
    </source>
</evidence>